<reference evidence="1" key="1">
    <citation type="submission" date="2021-02" db="EMBL/GenBank/DDBJ databases">
        <authorList>
            <person name="Dougan E. K."/>
            <person name="Rhodes N."/>
            <person name="Thang M."/>
            <person name="Chan C."/>
        </authorList>
    </citation>
    <scope>NUCLEOTIDE SEQUENCE</scope>
</reference>
<evidence type="ECO:0000313" key="1">
    <source>
        <dbReference type="EMBL" id="CAE7452751.1"/>
    </source>
</evidence>
<dbReference type="Proteomes" id="UP000601435">
    <property type="component" value="Unassembled WGS sequence"/>
</dbReference>
<dbReference type="AlphaFoldDB" id="A0A812RSY5"/>
<proteinExistence type="predicted"/>
<name>A0A812RSY5_9DINO</name>
<evidence type="ECO:0000313" key="2">
    <source>
        <dbReference type="Proteomes" id="UP000601435"/>
    </source>
</evidence>
<organism evidence="1 2">
    <name type="scientific">Symbiodinium necroappetens</name>
    <dbReference type="NCBI Taxonomy" id="1628268"/>
    <lineage>
        <taxon>Eukaryota</taxon>
        <taxon>Sar</taxon>
        <taxon>Alveolata</taxon>
        <taxon>Dinophyceae</taxon>
        <taxon>Suessiales</taxon>
        <taxon>Symbiodiniaceae</taxon>
        <taxon>Symbiodinium</taxon>
    </lineage>
</organism>
<protein>
    <submittedName>
        <fullName evidence="1">Uncharacterized protein</fullName>
    </submittedName>
</protein>
<feature type="non-terminal residue" evidence="1">
    <location>
        <position position="1"/>
    </location>
</feature>
<sequence>IAFDGDVDVLPLVTDGTVWRGLILLAVWYALRPGHVRFELLDTDKTKYLSWATTSWLATAELDEDDEEEEAAASAAGKSECAAGNVDALAELLVDDYARLGFARGSHVNVLEIVPGGPIEGGCLIKVALGASGIVGYQEKDGLRSRFCSLLYFLRDPSRLICLRLVRSSELGRLACNVVDAMLSIVRLSRKDIKRVDTYQDTCPILERLHSKGIWQSETWSAVASIKFFDGSMLSAVGLGSNKETRDRAVHLSLATALTLELLKGCPADLLAAMHQVMHDFPLLAALVKEARQIKERTDEELLPPPPLPPTPTNEECYDFARQFMVFHENPNLWFSVGRIGGEND</sequence>
<accession>A0A812RSY5</accession>
<comment type="caution">
    <text evidence="1">The sequence shown here is derived from an EMBL/GenBank/DDBJ whole genome shotgun (WGS) entry which is preliminary data.</text>
</comment>
<dbReference type="EMBL" id="CAJNJA010019931">
    <property type="protein sequence ID" value="CAE7452751.1"/>
    <property type="molecule type" value="Genomic_DNA"/>
</dbReference>
<keyword evidence="2" id="KW-1185">Reference proteome</keyword>
<gene>
    <name evidence="1" type="ORF">SNEC2469_LOCUS12560</name>
</gene>